<gene>
    <name evidence="1" type="ORF">DFP77_15211</name>
</gene>
<evidence type="ECO:0000313" key="1">
    <source>
        <dbReference type="EMBL" id="RCW93050.1"/>
    </source>
</evidence>
<dbReference type="NCBIfam" id="TIGR04099">
    <property type="entry name" value="biosn_Pnap_2097"/>
    <property type="match status" value="1"/>
</dbReference>
<dbReference type="EMBL" id="QPJQ01000052">
    <property type="protein sequence ID" value="RCW93050.1"/>
    <property type="molecule type" value="Genomic_DNA"/>
</dbReference>
<dbReference type="RefSeq" id="WP_114413693.1">
    <property type="nucleotide sequence ID" value="NZ_QPJQ01000052.1"/>
</dbReference>
<name>A0A368ZHD1_9GAMM</name>
<protein>
    <submittedName>
        <fullName evidence="1">Putative biosynthetic protein (TIGR04099 family)</fullName>
    </submittedName>
</protein>
<sequence length="321" mass="36213">MAEKSMDYVSVSQDYFIGMPQLALGGLSENWLLKECGHQHWLALAKRLDLPTPNFVDQQGRHMYAAFLVVKISYAALHQVTENSRLWIETQLTRVSPSRSYSCHDFYLEEGDMDSVGMARQPIAQVALLSSFVSRSELGNNQSVARGEMAKGDWFACEAASQMMAQHKVGRTLSDVALSVSERPFLYQPCPYADFNGADFLYFAQFQAVIDRAERFFQSDLQALNHTSERNSMALWQTVERTICYYGNINLDDGLEADLYAMPSADQDSSLLSHCGRLYRQSDHALIANVITRKRYLDHSLVRFQEKQAGLKNSTDVGGES</sequence>
<dbReference type="Proteomes" id="UP000253506">
    <property type="component" value="Unassembled WGS sequence"/>
</dbReference>
<dbReference type="AlphaFoldDB" id="A0A368ZHD1"/>
<evidence type="ECO:0000313" key="2">
    <source>
        <dbReference type="Proteomes" id="UP000253506"/>
    </source>
</evidence>
<reference evidence="1 2" key="1">
    <citation type="submission" date="2018-07" db="EMBL/GenBank/DDBJ databases">
        <title>Genomic Encyclopedia of Type Strains, Phase III (KMG-III): the genomes of soil and plant-associated and newly described type strains.</title>
        <authorList>
            <person name="Whitman W."/>
        </authorList>
    </citation>
    <scope>NUCLEOTIDE SEQUENCE [LARGE SCALE GENOMIC DNA]</scope>
    <source>
        <strain evidence="1 2">CECT 7731</strain>
    </source>
</reference>
<dbReference type="NCBIfam" id="TIGR04098">
    <property type="entry name" value="LnmK_bifunc"/>
    <property type="match status" value="1"/>
</dbReference>
<comment type="caution">
    <text evidence="1">The sequence shown here is derived from an EMBL/GenBank/DDBJ whole genome shotgun (WGS) entry which is preliminary data.</text>
</comment>
<dbReference type="InterPro" id="IPR024091">
    <property type="entry name" value="LnmK-like_bifun_acyl/decarbox"/>
</dbReference>
<organism evidence="1 2">
    <name type="scientific">Marinomonas foliarum</name>
    <dbReference type="NCBI Taxonomy" id="491950"/>
    <lineage>
        <taxon>Bacteria</taxon>
        <taxon>Pseudomonadati</taxon>
        <taxon>Pseudomonadota</taxon>
        <taxon>Gammaproteobacteria</taxon>
        <taxon>Oceanospirillales</taxon>
        <taxon>Oceanospirillaceae</taxon>
        <taxon>Marinomonas</taxon>
    </lineage>
</organism>
<dbReference type="OrthoDB" id="6847108at2"/>
<accession>A0A368ZHD1</accession>
<proteinExistence type="predicted"/>
<dbReference type="Gene3D" id="3.10.129.10">
    <property type="entry name" value="Hotdog Thioesterase"/>
    <property type="match status" value="1"/>
</dbReference>